<accession>A0A165R5H4</accession>
<dbReference type="AlphaFoldDB" id="A0A165R5H4"/>
<reference evidence="1 2" key="1">
    <citation type="journal article" date="2016" name="Mol. Biol. Evol.">
        <title>Comparative Genomics of Early-Diverging Mushroom-Forming Fungi Provides Insights into the Origins of Lignocellulose Decay Capabilities.</title>
        <authorList>
            <person name="Nagy L.G."/>
            <person name="Riley R."/>
            <person name="Tritt A."/>
            <person name="Adam C."/>
            <person name="Daum C."/>
            <person name="Floudas D."/>
            <person name="Sun H."/>
            <person name="Yadav J.S."/>
            <person name="Pangilinan J."/>
            <person name="Larsson K.H."/>
            <person name="Matsuura K."/>
            <person name="Barry K."/>
            <person name="Labutti K."/>
            <person name="Kuo R."/>
            <person name="Ohm R.A."/>
            <person name="Bhattacharya S.S."/>
            <person name="Shirouzu T."/>
            <person name="Yoshinaga Y."/>
            <person name="Martin F.M."/>
            <person name="Grigoriev I.V."/>
            <person name="Hibbett D.S."/>
        </authorList>
    </citation>
    <scope>NUCLEOTIDE SEQUENCE [LARGE SCALE GENOMIC DNA]</scope>
    <source>
        <strain evidence="1 2">HHB14362 ss-1</strain>
    </source>
</reference>
<dbReference type="EMBL" id="KV425586">
    <property type="protein sequence ID" value="KZT23335.1"/>
    <property type="molecule type" value="Genomic_DNA"/>
</dbReference>
<organism evidence="1 2">
    <name type="scientific">Neolentinus lepideus HHB14362 ss-1</name>
    <dbReference type="NCBI Taxonomy" id="1314782"/>
    <lineage>
        <taxon>Eukaryota</taxon>
        <taxon>Fungi</taxon>
        <taxon>Dikarya</taxon>
        <taxon>Basidiomycota</taxon>
        <taxon>Agaricomycotina</taxon>
        <taxon>Agaricomycetes</taxon>
        <taxon>Gloeophyllales</taxon>
        <taxon>Gloeophyllaceae</taxon>
        <taxon>Neolentinus</taxon>
    </lineage>
</organism>
<evidence type="ECO:0000313" key="1">
    <source>
        <dbReference type="EMBL" id="KZT23335.1"/>
    </source>
</evidence>
<protein>
    <submittedName>
        <fullName evidence="1">Uncharacterized protein</fullName>
    </submittedName>
</protein>
<gene>
    <name evidence="1" type="ORF">NEOLEDRAFT_1136685</name>
</gene>
<keyword evidence="2" id="KW-1185">Reference proteome</keyword>
<dbReference type="InParanoid" id="A0A165R5H4"/>
<dbReference type="Proteomes" id="UP000076761">
    <property type="component" value="Unassembled WGS sequence"/>
</dbReference>
<sequence length="178" mass="20411">MKGAVDGLLGLTELELYYVDELRLMLLPLKQTLATSLHLIIIPREEISSLPLRDETDLESSRNRAFAIHNAGDDGHDMIKQRSTPCRRLPDVRILQFCVRDACARPHLSPVLSIIRFPAREQGKNGASIQFYECKWTSKTNTKKRGFIGNLKRSIRSYPNGMEMLEVKVNWDTTTRRK</sequence>
<proteinExistence type="predicted"/>
<name>A0A165R5H4_9AGAM</name>
<evidence type="ECO:0000313" key="2">
    <source>
        <dbReference type="Proteomes" id="UP000076761"/>
    </source>
</evidence>